<feature type="transmembrane region" description="Helical" evidence="11">
    <location>
        <begin position="348"/>
        <end position="365"/>
    </location>
</feature>
<dbReference type="CDD" id="cd15415">
    <property type="entry name" value="7tmA_OR5J-like"/>
    <property type="match status" value="1"/>
</dbReference>
<accession>A0AAN7NC81</accession>
<evidence type="ECO:0000256" key="10">
    <source>
        <dbReference type="RuleBase" id="RU000688"/>
    </source>
</evidence>
<evidence type="ECO:0000313" key="14">
    <source>
        <dbReference type="Proteomes" id="UP001333110"/>
    </source>
</evidence>
<dbReference type="Pfam" id="PF13853">
    <property type="entry name" value="7tm_4"/>
    <property type="match status" value="1"/>
</dbReference>
<dbReference type="FunFam" id="1.20.1070.10:FF:000003">
    <property type="entry name" value="Olfactory receptor"/>
    <property type="match status" value="1"/>
</dbReference>
<dbReference type="AlphaFoldDB" id="A0AAN7NC81"/>
<dbReference type="PROSITE" id="PS50262">
    <property type="entry name" value="G_PROTEIN_RECEP_F1_2"/>
    <property type="match status" value="1"/>
</dbReference>
<feature type="transmembrane region" description="Helical" evidence="11">
    <location>
        <begin position="310"/>
        <end position="328"/>
    </location>
</feature>
<feature type="transmembrane region" description="Helical" evidence="11">
    <location>
        <begin position="213"/>
        <end position="231"/>
    </location>
</feature>
<evidence type="ECO:0000256" key="8">
    <source>
        <dbReference type="ARBA" id="ARBA00023180"/>
    </source>
</evidence>
<gene>
    <name evidence="13" type="ORF">QYF61_019968</name>
</gene>
<evidence type="ECO:0000256" key="9">
    <source>
        <dbReference type="ARBA" id="ARBA00023224"/>
    </source>
</evidence>
<name>A0AAN7NC81_MYCAM</name>
<keyword evidence="9 10" id="KW-0807">Transducer</keyword>
<keyword evidence="6 11" id="KW-0472">Membrane</keyword>
<evidence type="ECO:0000256" key="3">
    <source>
        <dbReference type="ARBA" id="ARBA00022692"/>
    </source>
</evidence>
<evidence type="ECO:0000256" key="5">
    <source>
        <dbReference type="ARBA" id="ARBA00023040"/>
    </source>
</evidence>
<keyword evidence="11" id="KW-1003">Cell membrane</keyword>
<organism evidence="13 14">
    <name type="scientific">Mycteria americana</name>
    <name type="common">Wood stork</name>
    <dbReference type="NCBI Taxonomy" id="33587"/>
    <lineage>
        <taxon>Eukaryota</taxon>
        <taxon>Metazoa</taxon>
        <taxon>Chordata</taxon>
        <taxon>Craniata</taxon>
        <taxon>Vertebrata</taxon>
        <taxon>Euteleostomi</taxon>
        <taxon>Archelosauria</taxon>
        <taxon>Archosauria</taxon>
        <taxon>Dinosauria</taxon>
        <taxon>Saurischia</taxon>
        <taxon>Theropoda</taxon>
        <taxon>Coelurosauria</taxon>
        <taxon>Aves</taxon>
        <taxon>Neognathae</taxon>
        <taxon>Neoaves</taxon>
        <taxon>Aequornithes</taxon>
        <taxon>Ciconiiformes</taxon>
        <taxon>Ciconiidae</taxon>
        <taxon>Mycteria</taxon>
    </lineage>
</organism>
<protein>
    <recommendedName>
        <fullName evidence="11">Olfactory receptor</fullName>
    </recommendedName>
</protein>
<comment type="function">
    <text evidence="1">Odorant receptor.</text>
</comment>
<keyword evidence="11" id="KW-0552">Olfaction</keyword>
<feature type="transmembrane region" description="Helical" evidence="11">
    <location>
        <begin position="100"/>
        <end position="121"/>
    </location>
</feature>
<keyword evidence="7 10" id="KW-0675">Receptor</keyword>
<evidence type="ECO:0000259" key="12">
    <source>
        <dbReference type="PROSITE" id="PS50262"/>
    </source>
</evidence>
<dbReference type="GO" id="GO:0005886">
    <property type="term" value="C:plasma membrane"/>
    <property type="evidence" value="ECO:0007669"/>
    <property type="project" value="UniProtKB-SubCell"/>
</dbReference>
<dbReference type="Gene3D" id="1.20.1070.10">
    <property type="entry name" value="Rhodopsin 7-helix transmembrane proteins"/>
    <property type="match status" value="1"/>
</dbReference>
<dbReference type="PANTHER" id="PTHR48018">
    <property type="entry name" value="OLFACTORY RECEPTOR"/>
    <property type="match status" value="1"/>
</dbReference>
<keyword evidence="4 11" id="KW-1133">Transmembrane helix</keyword>
<evidence type="ECO:0000256" key="1">
    <source>
        <dbReference type="ARBA" id="ARBA00002936"/>
    </source>
</evidence>
<sequence length="395" mass="43916">MWKGTEAARILRANHRKMDCKSQVLMQMLEKRSAATDLQCEVATLTGTAKTKNDGSVTRSLTPGGHATMKYGNMAKGNRTVVTQFILLGLTSEPKLQTPLFIIFLMIYLITLMGNLGLIALIKTNRQLHTPMYFFLCNLSVVDLCYSSIFSPKLLVGFLVEKKTISYSACFAQHFFFLVFVTTEVLLLAVMAYDRYVAICHPLLYAISMPKRVCVQLVAGSYIGGILNSLIQTCCLLPLPFCGPNVINHYFCDTNPLLKLTCSDDHLNELLLVTLNGTISMSVLFIVVISYVCILSSILRIRSTEGRHKAFSTCASHLLTVTLFYVLAGLSHMQPGSKYSLETEKVTAVFYTLIVPMLNPLIYSLRNKEVKDALRKATADNIFVSCLLTKLTPIS</sequence>
<evidence type="ECO:0000313" key="13">
    <source>
        <dbReference type="EMBL" id="KAK4822777.1"/>
    </source>
</evidence>
<comment type="subcellular location">
    <subcellularLocation>
        <location evidence="11">Cell membrane</location>
        <topology evidence="11">Multi-pass membrane protein</topology>
    </subcellularLocation>
    <subcellularLocation>
        <location evidence="2">Membrane</location>
        <topology evidence="2">Multi-pass membrane protein</topology>
    </subcellularLocation>
</comment>
<evidence type="ECO:0000256" key="7">
    <source>
        <dbReference type="ARBA" id="ARBA00023170"/>
    </source>
</evidence>
<reference evidence="13 14" key="1">
    <citation type="journal article" date="2023" name="J. Hered.">
        <title>Chromosome-level genome of the wood stork (Mycteria americana) provides insight into avian chromosome evolution.</title>
        <authorList>
            <person name="Flamio R. Jr."/>
            <person name="Ramstad K.M."/>
        </authorList>
    </citation>
    <scope>NUCLEOTIDE SEQUENCE [LARGE SCALE GENOMIC DNA]</scope>
    <source>
        <strain evidence="13">JAX WOST 10</strain>
    </source>
</reference>
<dbReference type="Proteomes" id="UP001333110">
    <property type="component" value="Unassembled WGS sequence"/>
</dbReference>
<keyword evidence="8" id="KW-0325">Glycoprotein</keyword>
<feature type="transmembrane region" description="Helical" evidence="11">
    <location>
        <begin position="171"/>
        <end position="193"/>
    </location>
</feature>
<dbReference type="InterPro" id="IPR017452">
    <property type="entry name" value="GPCR_Rhodpsn_7TM"/>
</dbReference>
<keyword evidence="5 10" id="KW-0297">G-protein coupled receptor</keyword>
<feature type="domain" description="G-protein coupled receptors family 1 profile" evidence="12">
    <location>
        <begin position="114"/>
        <end position="363"/>
    </location>
</feature>
<proteinExistence type="inferred from homology"/>
<comment type="caution">
    <text evidence="13">The sequence shown here is derived from an EMBL/GenBank/DDBJ whole genome shotgun (WGS) entry which is preliminary data.</text>
</comment>
<keyword evidence="3 10" id="KW-0812">Transmembrane</keyword>
<evidence type="ECO:0000256" key="6">
    <source>
        <dbReference type="ARBA" id="ARBA00023136"/>
    </source>
</evidence>
<dbReference type="PRINTS" id="PR00237">
    <property type="entry name" value="GPCRRHODOPSN"/>
</dbReference>
<comment type="similarity">
    <text evidence="10">Belongs to the G-protein coupled receptor 1 family.</text>
</comment>
<feature type="transmembrane region" description="Helical" evidence="11">
    <location>
        <begin position="279"/>
        <end position="298"/>
    </location>
</feature>
<feature type="transmembrane region" description="Helical" evidence="11">
    <location>
        <begin position="133"/>
        <end position="151"/>
    </location>
</feature>
<keyword evidence="14" id="KW-1185">Reference proteome</keyword>
<dbReference type="PRINTS" id="PR00245">
    <property type="entry name" value="OLFACTORYR"/>
</dbReference>
<dbReference type="InterPro" id="IPR000276">
    <property type="entry name" value="GPCR_Rhodpsn"/>
</dbReference>
<evidence type="ECO:0000256" key="4">
    <source>
        <dbReference type="ARBA" id="ARBA00022989"/>
    </source>
</evidence>
<evidence type="ECO:0000256" key="2">
    <source>
        <dbReference type="ARBA" id="ARBA00004141"/>
    </source>
</evidence>
<dbReference type="GO" id="GO:0004984">
    <property type="term" value="F:olfactory receptor activity"/>
    <property type="evidence" value="ECO:0007669"/>
    <property type="project" value="InterPro"/>
</dbReference>
<dbReference type="EMBL" id="JAUNZN010000004">
    <property type="protein sequence ID" value="KAK4822777.1"/>
    <property type="molecule type" value="Genomic_DNA"/>
</dbReference>
<dbReference type="InterPro" id="IPR000725">
    <property type="entry name" value="Olfact_rcpt"/>
</dbReference>
<dbReference type="SUPFAM" id="SSF81321">
    <property type="entry name" value="Family A G protein-coupled receptor-like"/>
    <property type="match status" value="1"/>
</dbReference>
<dbReference type="PROSITE" id="PS00237">
    <property type="entry name" value="G_PROTEIN_RECEP_F1_1"/>
    <property type="match status" value="1"/>
</dbReference>
<evidence type="ECO:0000256" key="11">
    <source>
        <dbReference type="RuleBase" id="RU363047"/>
    </source>
</evidence>
<keyword evidence="11" id="KW-0716">Sensory transduction</keyword>
<dbReference type="GO" id="GO:0004930">
    <property type="term" value="F:G protein-coupled receptor activity"/>
    <property type="evidence" value="ECO:0007669"/>
    <property type="project" value="UniProtKB-KW"/>
</dbReference>